<dbReference type="SUPFAM" id="SSF53098">
    <property type="entry name" value="Ribonuclease H-like"/>
    <property type="match status" value="1"/>
</dbReference>
<dbReference type="SMART" id="SM00479">
    <property type="entry name" value="EXOIII"/>
    <property type="match status" value="1"/>
</dbReference>
<dbReference type="InterPro" id="IPR036397">
    <property type="entry name" value="RNaseH_sf"/>
</dbReference>
<comment type="caution">
    <text evidence="2">The sequence shown here is derived from an EMBL/GenBank/DDBJ whole genome shotgun (WGS) entry which is preliminary data.</text>
</comment>
<dbReference type="PANTHER" id="PTHR30231">
    <property type="entry name" value="DNA POLYMERASE III SUBUNIT EPSILON"/>
    <property type="match status" value="1"/>
</dbReference>
<evidence type="ECO:0000313" key="3">
    <source>
        <dbReference type="Proteomes" id="UP000294855"/>
    </source>
</evidence>
<proteinExistence type="predicted"/>
<sequence>MTVFNPSCRVSDIFSRYEQIVFIDVETTGLSVEKNQIIELAAVRCYEYGVESDEKEIDLLIKLPAGERIPEEIVELTHITDEMLTAEGIEENAAVDAFLDLFYPAEKTLIIAHNAQFDLSFVLKMLEKYGKEIPVSFDILDTFTILKDRKAYPHSLKDAIDYYQIEGVENSHRAVDDVKALCEVVKHMKDERDDLEDYINLIGVHRVHGLQGEKIEGIVYCIQLLGSKNKRLPDFFKEGKRIYEPEKVKETRPLIFKE</sequence>
<dbReference type="PANTHER" id="PTHR30231:SF41">
    <property type="entry name" value="DNA POLYMERASE III SUBUNIT EPSILON"/>
    <property type="match status" value="1"/>
</dbReference>
<evidence type="ECO:0000313" key="2">
    <source>
        <dbReference type="EMBL" id="TDQ67829.1"/>
    </source>
</evidence>
<keyword evidence="3" id="KW-1185">Reference proteome</keyword>
<dbReference type="GO" id="GO:0045004">
    <property type="term" value="P:DNA replication proofreading"/>
    <property type="evidence" value="ECO:0007669"/>
    <property type="project" value="TreeGrafter"/>
</dbReference>
<dbReference type="GO" id="GO:0005829">
    <property type="term" value="C:cytosol"/>
    <property type="evidence" value="ECO:0007669"/>
    <property type="project" value="TreeGrafter"/>
</dbReference>
<dbReference type="EMBL" id="SNYS01000010">
    <property type="protein sequence ID" value="TDQ67829.1"/>
    <property type="molecule type" value="Genomic_DNA"/>
</dbReference>
<name>A0A484F3J2_9EURY</name>
<dbReference type="GO" id="GO:0008408">
    <property type="term" value="F:3'-5' exonuclease activity"/>
    <property type="evidence" value="ECO:0007669"/>
    <property type="project" value="TreeGrafter"/>
</dbReference>
<dbReference type="Proteomes" id="UP000294855">
    <property type="component" value="Unassembled WGS sequence"/>
</dbReference>
<organism evidence="2 3">
    <name type="scientific">Methanimicrococcus blatticola</name>
    <dbReference type="NCBI Taxonomy" id="91560"/>
    <lineage>
        <taxon>Archaea</taxon>
        <taxon>Methanobacteriati</taxon>
        <taxon>Methanobacteriota</taxon>
        <taxon>Stenosarchaea group</taxon>
        <taxon>Methanomicrobia</taxon>
        <taxon>Methanosarcinales</taxon>
        <taxon>Methanosarcinaceae</taxon>
        <taxon>Methanimicrococcus</taxon>
    </lineage>
</organism>
<gene>
    <name evidence="2" type="ORF">C7391_1382</name>
</gene>
<dbReference type="GO" id="GO:0003676">
    <property type="term" value="F:nucleic acid binding"/>
    <property type="evidence" value="ECO:0007669"/>
    <property type="project" value="InterPro"/>
</dbReference>
<dbReference type="InterPro" id="IPR013520">
    <property type="entry name" value="Ribonucl_H"/>
</dbReference>
<protein>
    <submittedName>
        <fullName evidence="2">DNA polymerase-3 subunit epsilon</fullName>
    </submittedName>
</protein>
<feature type="domain" description="Exonuclease" evidence="1">
    <location>
        <begin position="19"/>
        <end position="194"/>
    </location>
</feature>
<evidence type="ECO:0000259" key="1">
    <source>
        <dbReference type="SMART" id="SM00479"/>
    </source>
</evidence>
<dbReference type="CDD" id="cd06127">
    <property type="entry name" value="DEDDh"/>
    <property type="match status" value="1"/>
</dbReference>
<dbReference type="InterPro" id="IPR012337">
    <property type="entry name" value="RNaseH-like_sf"/>
</dbReference>
<dbReference type="AlphaFoldDB" id="A0A484F3J2"/>
<accession>A0A484F3J2</accession>
<dbReference type="Gene3D" id="3.30.420.10">
    <property type="entry name" value="Ribonuclease H-like superfamily/Ribonuclease H"/>
    <property type="match status" value="1"/>
</dbReference>
<dbReference type="Pfam" id="PF00929">
    <property type="entry name" value="RNase_T"/>
    <property type="match status" value="1"/>
</dbReference>
<reference evidence="2 3" key="1">
    <citation type="submission" date="2019-03" db="EMBL/GenBank/DDBJ databases">
        <title>Genomic Encyclopedia of Type Strains, Phase IV (KMG-IV): sequencing the most valuable type-strain genomes for metagenomic binning, comparative biology and taxonomic classification.</title>
        <authorList>
            <person name="Goeker M."/>
        </authorList>
    </citation>
    <scope>NUCLEOTIDE SEQUENCE [LARGE SCALE GENOMIC DNA]</scope>
    <source>
        <strain evidence="2 3">DSM 13328</strain>
    </source>
</reference>